<dbReference type="InterPro" id="IPR046373">
    <property type="entry name" value="Acyl-CoA_Oxase/DH_mid-dom_sf"/>
</dbReference>
<dbReference type="GO" id="GO:0003997">
    <property type="term" value="F:acyl-CoA oxidase activity"/>
    <property type="evidence" value="ECO:0007669"/>
    <property type="project" value="InterPro"/>
</dbReference>
<name>A0A2T0M3Y1_9PSEU</name>
<evidence type="ECO:0000259" key="1">
    <source>
        <dbReference type="Pfam" id="PF22924"/>
    </source>
</evidence>
<comment type="caution">
    <text evidence="2">The sequence shown here is derived from an EMBL/GenBank/DDBJ whole genome shotgun (WGS) entry which is preliminary data.</text>
</comment>
<proteinExistence type="predicted"/>
<dbReference type="InterPro" id="IPR009100">
    <property type="entry name" value="AcylCoA_DH/oxidase_NM_dom_sf"/>
</dbReference>
<dbReference type="GO" id="GO:0005504">
    <property type="term" value="F:fatty acid binding"/>
    <property type="evidence" value="ECO:0007669"/>
    <property type="project" value="TreeGrafter"/>
</dbReference>
<dbReference type="Gene3D" id="1.20.140.10">
    <property type="entry name" value="Butyryl-CoA Dehydrogenase, subunit A, domain 3"/>
    <property type="match status" value="1"/>
</dbReference>
<evidence type="ECO:0000313" key="3">
    <source>
        <dbReference type="Proteomes" id="UP000238362"/>
    </source>
</evidence>
<dbReference type="GO" id="GO:0071949">
    <property type="term" value="F:FAD binding"/>
    <property type="evidence" value="ECO:0007669"/>
    <property type="project" value="InterPro"/>
</dbReference>
<dbReference type="PANTHER" id="PTHR10909:SF382">
    <property type="entry name" value="ACYL-COENZYME A OXIDASE"/>
    <property type="match status" value="1"/>
</dbReference>
<accession>A0A2T0M3Y1</accession>
<reference evidence="2 3" key="1">
    <citation type="submission" date="2018-03" db="EMBL/GenBank/DDBJ databases">
        <title>Genomic Encyclopedia of Type Strains, Phase III (KMG-III): the genomes of soil and plant-associated and newly described type strains.</title>
        <authorList>
            <person name="Whitman W."/>
        </authorList>
    </citation>
    <scope>NUCLEOTIDE SEQUENCE [LARGE SCALE GENOMIC DNA]</scope>
    <source>
        <strain evidence="2 3">CGMCC 4.7125</strain>
    </source>
</reference>
<dbReference type="InterPro" id="IPR055060">
    <property type="entry name" value="ACOX_C_alpha1"/>
</dbReference>
<dbReference type="RefSeq" id="WP_106176918.1">
    <property type="nucleotide sequence ID" value="NZ_PVNH01000001.1"/>
</dbReference>
<dbReference type="OrthoDB" id="1144545at2"/>
<gene>
    <name evidence="2" type="ORF">B0I33_101615</name>
</gene>
<keyword evidence="3" id="KW-1185">Reference proteome</keyword>
<dbReference type="GO" id="GO:0033540">
    <property type="term" value="P:fatty acid beta-oxidation using acyl-CoA oxidase"/>
    <property type="evidence" value="ECO:0007669"/>
    <property type="project" value="TreeGrafter"/>
</dbReference>
<dbReference type="GO" id="GO:0055088">
    <property type="term" value="P:lipid homeostasis"/>
    <property type="evidence" value="ECO:0007669"/>
    <property type="project" value="TreeGrafter"/>
</dbReference>
<dbReference type="EMBL" id="PVNH01000001">
    <property type="protein sequence ID" value="PRX51461.1"/>
    <property type="molecule type" value="Genomic_DNA"/>
</dbReference>
<dbReference type="InterPro" id="IPR012258">
    <property type="entry name" value="Acyl-CoA_oxidase"/>
</dbReference>
<evidence type="ECO:0000313" key="2">
    <source>
        <dbReference type="EMBL" id="PRX51461.1"/>
    </source>
</evidence>
<dbReference type="InterPro" id="IPR036250">
    <property type="entry name" value="AcylCo_DH-like_C"/>
</dbReference>
<dbReference type="Proteomes" id="UP000238362">
    <property type="component" value="Unassembled WGS sequence"/>
</dbReference>
<protein>
    <submittedName>
        <fullName evidence="2">Acyl-CoA oxidase</fullName>
    </submittedName>
</protein>
<dbReference type="SUPFAM" id="SSF56645">
    <property type="entry name" value="Acyl-CoA dehydrogenase NM domain-like"/>
    <property type="match status" value="1"/>
</dbReference>
<dbReference type="AlphaFoldDB" id="A0A2T0M3Y1"/>
<organism evidence="2 3">
    <name type="scientific">Prauserella shujinwangii</name>
    <dbReference type="NCBI Taxonomy" id="1453103"/>
    <lineage>
        <taxon>Bacteria</taxon>
        <taxon>Bacillati</taxon>
        <taxon>Actinomycetota</taxon>
        <taxon>Actinomycetes</taxon>
        <taxon>Pseudonocardiales</taxon>
        <taxon>Pseudonocardiaceae</taxon>
        <taxon>Prauserella</taxon>
    </lineage>
</organism>
<dbReference type="Gene3D" id="2.40.110.10">
    <property type="entry name" value="Butyryl-CoA Dehydrogenase, subunit A, domain 2"/>
    <property type="match status" value="1"/>
</dbReference>
<sequence>MTFPSSLRERMSVWAELDALLGRPEFDHARTGINATYERLRAFGHLLGPARRLYHDPARLLAGIEWAGIVDPPLMHVAMVHFGVATTAIVECGRSGHDLDTLTAQLDTMAAPGAIVATELGRGGSQVSLRTEARYDRERGTFTLHTPDDAALKIMPNVGWTALPRTAVVAARLVTGGTEHGVHAFAFRFPHPRARVVPLPGGAPLPLDYAVIRFEHAEIPFGHWLRDDATLTDGMVVDPLPPQRRLARTLGGVNAAVTSAAVALASAARATVAITARYTRQRLIGDPGVPALGFPAHRAELASAIARVYALGCYVDKVSRDFVAERTGTGRTTPAADAGDAGYAPWLAADRDRTLAKAAATTTLESVAARCRRLCGFQGVLHTNRITGYEDMARSFHAAGGDTRLLLLEAGKQLVDGTDAPAGHGAPGHDPGDPRSVLRLVCLHERVLANRLRRHADHAGLDDRLDQVERLAHVHIVRRTLQESGAAEAAAPGPWRTTLGAARRLYAIDALLDSAAWHLDHGSLRPGDVDVLRQARSAAAEHVIRHLDAFVDGLAVPPGRVGGFIGRADYIDRIAALTR</sequence>
<feature type="domain" description="Acyl-CoA oxidase C-alpha1" evidence="1">
    <location>
        <begin position="265"/>
        <end position="415"/>
    </location>
</feature>
<dbReference type="PANTHER" id="PTHR10909">
    <property type="entry name" value="ELECTRON TRANSPORT OXIDOREDUCTASE"/>
    <property type="match status" value="1"/>
</dbReference>
<dbReference type="SUPFAM" id="SSF47203">
    <property type="entry name" value="Acyl-CoA dehydrogenase C-terminal domain-like"/>
    <property type="match status" value="2"/>
</dbReference>
<dbReference type="Pfam" id="PF22924">
    <property type="entry name" value="ACOX_C_alpha1"/>
    <property type="match status" value="1"/>
</dbReference>